<reference evidence="2" key="2">
    <citation type="journal article" date="2014" name="ISME J.">
        <title>Microbial stratification in low pH oxic and suboxic macroscopic growths along an acid mine drainage.</title>
        <authorList>
            <person name="Mendez-Garcia C."/>
            <person name="Mesa V."/>
            <person name="Sprenger R.R."/>
            <person name="Richter M."/>
            <person name="Diez M.S."/>
            <person name="Solano J."/>
            <person name="Bargiela R."/>
            <person name="Golyshina O.V."/>
            <person name="Manteca A."/>
            <person name="Ramos J.L."/>
            <person name="Gallego J.R."/>
            <person name="Llorente I."/>
            <person name="Martins Dos Santos V.A."/>
            <person name="Jensen O.N."/>
            <person name="Pelaez A.I."/>
            <person name="Sanchez J."/>
            <person name="Ferrer M."/>
        </authorList>
    </citation>
    <scope>NUCLEOTIDE SEQUENCE</scope>
</reference>
<gene>
    <name evidence="2" type="ORF">B1B_04281</name>
</gene>
<dbReference type="GO" id="GO:0015074">
    <property type="term" value="P:DNA integration"/>
    <property type="evidence" value="ECO:0007669"/>
    <property type="project" value="InterPro"/>
</dbReference>
<dbReference type="InterPro" id="IPR013762">
    <property type="entry name" value="Integrase-like_cat_sf"/>
</dbReference>
<dbReference type="Gene3D" id="1.10.443.10">
    <property type="entry name" value="Intergrase catalytic core"/>
    <property type="match status" value="1"/>
</dbReference>
<dbReference type="GO" id="GO:0003677">
    <property type="term" value="F:DNA binding"/>
    <property type="evidence" value="ECO:0007669"/>
    <property type="project" value="InterPro"/>
</dbReference>
<sequence>ACAHQLLSRNFSLKQIGDYLGHRSVDATRMYTKIDTINLREAAEIDLRGLI</sequence>
<organism evidence="2">
    <name type="scientific">mine drainage metagenome</name>
    <dbReference type="NCBI Taxonomy" id="410659"/>
    <lineage>
        <taxon>unclassified sequences</taxon>
        <taxon>metagenomes</taxon>
        <taxon>ecological metagenomes</taxon>
    </lineage>
</organism>
<evidence type="ECO:0000256" key="1">
    <source>
        <dbReference type="ARBA" id="ARBA00023172"/>
    </source>
</evidence>
<dbReference type="SUPFAM" id="SSF56349">
    <property type="entry name" value="DNA breaking-rejoining enzymes"/>
    <property type="match status" value="1"/>
</dbReference>
<reference evidence="2" key="1">
    <citation type="submission" date="2013-08" db="EMBL/GenBank/DDBJ databases">
        <authorList>
            <person name="Mendez C."/>
            <person name="Richter M."/>
            <person name="Ferrer M."/>
            <person name="Sanchez J."/>
        </authorList>
    </citation>
    <scope>NUCLEOTIDE SEQUENCE</scope>
</reference>
<accession>T1BPH8</accession>
<dbReference type="InterPro" id="IPR011010">
    <property type="entry name" value="DNA_brk_join_enz"/>
</dbReference>
<dbReference type="AlphaFoldDB" id="T1BPH8"/>
<name>T1BPH8_9ZZZZ</name>
<protein>
    <recommendedName>
        <fullName evidence="3">Integrase</fullName>
    </recommendedName>
</protein>
<feature type="non-terminal residue" evidence="2">
    <location>
        <position position="1"/>
    </location>
</feature>
<proteinExistence type="predicted"/>
<dbReference type="EMBL" id="AUZY01002677">
    <property type="protein sequence ID" value="EQD71757.1"/>
    <property type="molecule type" value="Genomic_DNA"/>
</dbReference>
<evidence type="ECO:0000313" key="2">
    <source>
        <dbReference type="EMBL" id="EQD71757.1"/>
    </source>
</evidence>
<dbReference type="GO" id="GO:0006310">
    <property type="term" value="P:DNA recombination"/>
    <property type="evidence" value="ECO:0007669"/>
    <property type="project" value="UniProtKB-KW"/>
</dbReference>
<keyword evidence="1" id="KW-0233">DNA recombination</keyword>
<comment type="caution">
    <text evidence="2">The sequence shown here is derived from an EMBL/GenBank/DDBJ whole genome shotgun (WGS) entry which is preliminary data.</text>
</comment>
<evidence type="ECO:0008006" key="3">
    <source>
        <dbReference type="Google" id="ProtNLM"/>
    </source>
</evidence>